<protein>
    <recommendedName>
        <fullName evidence="3">Holin</fullName>
    </recommendedName>
</protein>
<dbReference type="OrthoDB" id="4329894at2"/>
<organism evidence="1 2">
    <name type="scientific">Peterkaempfera bronchialis</name>
    <dbReference type="NCBI Taxonomy" id="2126346"/>
    <lineage>
        <taxon>Bacteria</taxon>
        <taxon>Bacillati</taxon>
        <taxon>Actinomycetota</taxon>
        <taxon>Actinomycetes</taxon>
        <taxon>Kitasatosporales</taxon>
        <taxon>Streptomycetaceae</taxon>
        <taxon>Peterkaempfera</taxon>
    </lineage>
</organism>
<name>A0A345SWG2_9ACTN</name>
<evidence type="ECO:0008006" key="3">
    <source>
        <dbReference type="Google" id="ProtNLM"/>
    </source>
</evidence>
<dbReference type="RefSeq" id="WP_111489998.1">
    <property type="nucleotide sequence ID" value="NZ_CP031264.1"/>
</dbReference>
<dbReference type="KEGG" id="stri:C7M71_012055"/>
<accession>A0A345SWG2</accession>
<evidence type="ECO:0000313" key="1">
    <source>
        <dbReference type="EMBL" id="AXI78067.1"/>
    </source>
</evidence>
<dbReference type="Proteomes" id="UP000249340">
    <property type="component" value="Chromosome"/>
</dbReference>
<dbReference type="EMBL" id="CP031264">
    <property type="protein sequence ID" value="AXI78067.1"/>
    <property type="molecule type" value="Genomic_DNA"/>
</dbReference>
<dbReference type="AlphaFoldDB" id="A0A345SWG2"/>
<keyword evidence="2" id="KW-1185">Reference proteome</keyword>
<reference evidence="2" key="1">
    <citation type="submission" date="2018-07" db="EMBL/GenBank/DDBJ databases">
        <title>Streptacidiphilus bronchialis DSM 106435 chromosome.</title>
        <authorList>
            <person name="Batra D."/>
            <person name="Gulvik C.A."/>
        </authorList>
    </citation>
    <scope>NUCLEOTIDE SEQUENCE [LARGE SCALE GENOMIC DNA]</scope>
    <source>
        <strain evidence="2">DSM 106435</strain>
    </source>
</reference>
<sequence length="90" mass="8973">MSPATKHSLRTVIQTAVSLCLLLPAVIDTADLPGSLPWATGALAVAGCLARVMALPGVQALLPSWLSTEASPNGDDALRALADAPEGGGA</sequence>
<gene>
    <name evidence="1" type="ORF">C7M71_012055</name>
</gene>
<evidence type="ECO:0000313" key="2">
    <source>
        <dbReference type="Proteomes" id="UP000249340"/>
    </source>
</evidence>
<proteinExistence type="predicted"/>